<evidence type="ECO:0000256" key="11">
    <source>
        <dbReference type="SAM" id="MobiDB-lite"/>
    </source>
</evidence>
<dbReference type="PROSITE" id="PS50089">
    <property type="entry name" value="ZF_RING_2"/>
    <property type="match status" value="1"/>
</dbReference>
<keyword evidence="8" id="KW-0862">Zinc</keyword>
<keyword evidence="15" id="KW-1185">Reference proteome</keyword>
<accession>A0A9W7SI97</accession>
<evidence type="ECO:0000256" key="9">
    <source>
        <dbReference type="PROSITE-ProRule" id="PRU00175"/>
    </source>
</evidence>
<reference evidence="14 15" key="2">
    <citation type="journal article" date="2021" name="Curr. Genet.">
        <title>Genetic response to nitrogen starvation in the aggressive Eucalyptus foliar pathogen Teratosphaeria destructans.</title>
        <authorList>
            <person name="Havenga M."/>
            <person name="Wingfield B.D."/>
            <person name="Wingfield M.J."/>
            <person name="Dreyer L.L."/>
            <person name="Roets F."/>
            <person name="Aylward J."/>
        </authorList>
    </citation>
    <scope>NUCLEOTIDE SEQUENCE [LARGE SCALE GENOMIC DNA]</scope>
    <source>
        <strain evidence="14">CMW44962</strain>
    </source>
</reference>
<sequence length="612" mass="68109">MPITQRLSSSLTWGRKKTSVAVGKAQDDAERKPSKLRKPLTRREETSTIFSGVVDVGERRIFGGDVGQQFDAGLGRANLMSLSSYASREKGRPDRSPSELVAKPKSRLKISRPATCEPGTVSLPLARRQDQMSPRDPNSRAAEASQPEKSRSLTGHPFEPYESAGMPQGSWGRSLWVPIAPSAATKLSTEQPECSDGARNPTAQSDASGYYIDTLDVTVIGETKPFRNSKRRTIEDINWRRGHDKDLVGLSDSYINDASPADSAVGYLELNTGPYDDNGKGRAQFEVLDNPCFGSLHNTVCLQSDPVFGGNLSSSASNERLGRLTEEAWKLREDLKRHQVEKDRELALQLQEAYASQREEEEYLAAERAQAALLRECIVCGDTKDIDEFPIERTTSACDHSVNVCSECLRSWMVSEFETKGPSGLGCPECRESLTYNDVQRAASADTFAAYDQVITREALASLPGFEWCLGARCGSGQLNHADDHLPHYMRCASCGFSQCLKHKAPWHEDETCEQYDYRTSGHKARDEEAKTAAMLDDISKMCPGPPGKACGWRIQKTEGCDHMTCRRCKQEFCWICLTRHDEIRRVGNTAHKKDCKFHSHNLDVAWPFNVH</sequence>
<dbReference type="InterPro" id="IPR044066">
    <property type="entry name" value="TRIAD_supradom"/>
</dbReference>
<dbReference type="Proteomes" id="UP001138500">
    <property type="component" value="Unassembled WGS sequence"/>
</dbReference>
<evidence type="ECO:0000313" key="14">
    <source>
        <dbReference type="EMBL" id="KAH9810048.1"/>
    </source>
</evidence>
<dbReference type="PANTHER" id="PTHR11685">
    <property type="entry name" value="RBR FAMILY RING FINGER AND IBR DOMAIN-CONTAINING"/>
    <property type="match status" value="1"/>
</dbReference>
<feature type="region of interest" description="Disordered" evidence="11">
    <location>
        <begin position="1"/>
        <end position="45"/>
    </location>
</feature>
<dbReference type="InterPro" id="IPR001841">
    <property type="entry name" value="Znf_RING"/>
</dbReference>
<keyword evidence="3" id="KW-0808">Transferase</keyword>
<dbReference type="EC" id="2.3.2.31" evidence="2"/>
<feature type="domain" description="RING-type" evidence="13">
    <location>
        <begin position="373"/>
        <end position="605"/>
    </location>
</feature>
<evidence type="ECO:0000256" key="10">
    <source>
        <dbReference type="SAM" id="Coils"/>
    </source>
</evidence>
<dbReference type="Pfam" id="PF01485">
    <property type="entry name" value="IBR"/>
    <property type="match status" value="1"/>
</dbReference>
<comment type="caution">
    <text evidence="14">The sequence shown here is derived from an EMBL/GenBank/DDBJ whole genome shotgun (WGS) entry which is preliminary data.</text>
</comment>
<comment type="catalytic activity">
    <reaction evidence="1">
        <text>[E2 ubiquitin-conjugating enzyme]-S-ubiquitinyl-L-cysteine + [acceptor protein]-L-lysine = [E2 ubiquitin-conjugating enzyme]-L-cysteine + [acceptor protein]-N(6)-ubiquitinyl-L-lysine.</text>
        <dbReference type="EC" id="2.3.2.31"/>
    </reaction>
</comment>
<dbReference type="InterPro" id="IPR013083">
    <property type="entry name" value="Znf_RING/FYVE/PHD"/>
</dbReference>
<evidence type="ECO:0000256" key="2">
    <source>
        <dbReference type="ARBA" id="ARBA00012251"/>
    </source>
</evidence>
<dbReference type="OrthoDB" id="1431934at2759"/>
<evidence type="ECO:0000256" key="8">
    <source>
        <dbReference type="ARBA" id="ARBA00022833"/>
    </source>
</evidence>
<dbReference type="Pfam" id="PF22191">
    <property type="entry name" value="IBR_1"/>
    <property type="match status" value="1"/>
</dbReference>
<keyword evidence="5" id="KW-0677">Repeat</keyword>
<dbReference type="SUPFAM" id="SSF57850">
    <property type="entry name" value="RING/U-box"/>
    <property type="match status" value="3"/>
</dbReference>
<dbReference type="GO" id="GO:0061630">
    <property type="term" value="F:ubiquitin protein ligase activity"/>
    <property type="evidence" value="ECO:0007669"/>
    <property type="project" value="UniProtKB-EC"/>
</dbReference>
<feature type="domain" description="RING-type" evidence="12">
    <location>
        <begin position="377"/>
        <end position="431"/>
    </location>
</feature>
<protein>
    <recommendedName>
        <fullName evidence="2">RBR-type E3 ubiquitin transferase</fullName>
        <ecNumber evidence="2">2.3.2.31</ecNumber>
    </recommendedName>
</protein>
<reference evidence="14 15" key="1">
    <citation type="journal article" date="2018" name="IMA Fungus">
        <title>IMA Genome-F 10: Nine draft genome sequences of Claviceps purpurea s.lat., including C. arundinis, C. humidiphila, and C. cf. spartinae, pseudomolecules for the pitch canker pathogen Fusarium circinatum, draft genome of Davidsoniella eucalypti, Grosmannia galeiformis, Quambalaria eucalypti, and Teratosphaeria destructans.</title>
        <authorList>
            <person name="Wingfield B.D."/>
            <person name="Liu M."/>
            <person name="Nguyen H.D."/>
            <person name="Lane F.A."/>
            <person name="Morgan S.W."/>
            <person name="De Vos L."/>
            <person name="Wilken P.M."/>
            <person name="Duong T.A."/>
            <person name="Aylward J."/>
            <person name="Coetzee M.P."/>
            <person name="Dadej K."/>
            <person name="De Beer Z.W."/>
            <person name="Findlay W."/>
            <person name="Havenga M."/>
            <person name="Kolarik M."/>
            <person name="Menzies J.G."/>
            <person name="Naidoo K."/>
            <person name="Pochopski O."/>
            <person name="Shoukouhi P."/>
            <person name="Santana Q.C."/>
            <person name="Seifert K.A."/>
            <person name="Soal N."/>
            <person name="Steenkamp E.T."/>
            <person name="Tatham C.T."/>
            <person name="van der Nest M.A."/>
            <person name="Wingfield M.J."/>
        </authorList>
    </citation>
    <scope>NUCLEOTIDE SEQUENCE [LARGE SCALE GENOMIC DNA]</scope>
    <source>
        <strain evidence="14">CMW44962</strain>
    </source>
</reference>
<proteinExistence type="predicted"/>
<dbReference type="CDD" id="cd20335">
    <property type="entry name" value="BRcat_RBR"/>
    <property type="match status" value="1"/>
</dbReference>
<dbReference type="GO" id="GO:0016567">
    <property type="term" value="P:protein ubiquitination"/>
    <property type="evidence" value="ECO:0007669"/>
    <property type="project" value="InterPro"/>
</dbReference>
<evidence type="ECO:0000259" key="13">
    <source>
        <dbReference type="PROSITE" id="PS51873"/>
    </source>
</evidence>
<gene>
    <name evidence="14" type="ORF">Tdes44962_MAKER01017</name>
</gene>
<evidence type="ECO:0000256" key="1">
    <source>
        <dbReference type="ARBA" id="ARBA00001798"/>
    </source>
</evidence>
<feature type="region of interest" description="Disordered" evidence="11">
    <location>
        <begin position="186"/>
        <end position="206"/>
    </location>
</feature>
<feature type="coiled-coil region" evidence="10">
    <location>
        <begin position="321"/>
        <end position="376"/>
    </location>
</feature>
<evidence type="ECO:0000256" key="4">
    <source>
        <dbReference type="ARBA" id="ARBA00022723"/>
    </source>
</evidence>
<feature type="region of interest" description="Disordered" evidence="11">
    <location>
        <begin position="85"/>
        <end position="167"/>
    </location>
</feature>
<dbReference type="AlphaFoldDB" id="A0A9W7SI97"/>
<keyword evidence="7" id="KW-0833">Ubl conjugation pathway</keyword>
<evidence type="ECO:0000256" key="7">
    <source>
        <dbReference type="ARBA" id="ARBA00022786"/>
    </source>
</evidence>
<name>A0A9W7SI97_9PEZI</name>
<dbReference type="GO" id="GO:0008270">
    <property type="term" value="F:zinc ion binding"/>
    <property type="evidence" value="ECO:0007669"/>
    <property type="project" value="UniProtKB-KW"/>
</dbReference>
<dbReference type="Gene3D" id="1.20.120.1750">
    <property type="match status" value="1"/>
</dbReference>
<dbReference type="SMART" id="SM00647">
    <property type="entry name" value="IBR"/>
    <property type="match status" value="2"/>
</dbReference>
<evidence type="ECO:0000259" key="12">
    <source>
        <dbReference type="PROSITE" id="PS50089"/>
    </source>
</evidence>
<evidence type="ECO:0000256" key="6">
    <source>
        <dbReference type="ARBA" id="ARBA00022771"/>
    </source>
</evidence>
<dbReference type="InterPro" id="IPR002867">
    <property type="entry name" value="IBR_dom"/>
</dbReference>
<evidence type="ECO:0000256" key="5">
    <source>
        <dbReference type="ARBA" id="ARBA00022737"/>
    </source>
</evidence>
<feature type="compositionally biased region" description="Polar residues" evidence="11">
    <location>
        <begin position="1"/>
        <end position="12"/>
    </location>
</feature>
<feature type="compositionally biased region" description="Basic and acidic residues" evidence="11">
    <location>
        <begin position="87"/>
        <end position="97"/>
    </location>
</feature>
<dbReference type="EMBL" id="RIBY02002533">
    <property type="protein sequence ID" value="KAH9810048.1"/>
    <property type="molecule type" value="Genomic_DNA"/>
</dbReference>
<dbReference type="InterPro" id="IPR031127">
    <property type="entry name" value="E3_UB_ligase_RBR"/>
</dbReference>
<keyword evidence="10" id="KW-0175">Coiled coil</keyword>
<keyword evidence="4" id="KW-0479">Metal-binding</keyword>
<evidence type="ECO:0000313" key="15">
    <source>
        <dbReference type="Proteomes" id="UP001138500"/>
    </source>
</evidence>
<dbReference type="PROSITE" id="PS51873">
    <property type="entry name" value="TRIAD"/>
    <property type="match status" value="1"/>
</dbReference>
<evidence type="ECO:0000256" key="3">
    <source>
        <dbReference type="ARBA" id="ARBA00022679"/>
    </source>
</evidence>
<organism evidence="14 15">
    <name type="scientific">Teratosphaeria destructans</name>
    <dbReference type="NCBI Taxonomy" id="418781"/>
    <lineage>
        <taxon>Eukaryota</taxon>
        <taxon>Fungi</taxon>
        <taxon>Dikarya</taxon>
        <taxon>Ascomycota</taxon>
        <taxon>Pezizomycotina</taxon>
        <taxon>Dothideomycetes</taxon>
        <taxon>Dothideomycetidae</taxon>
        <taxon>Mycosphaerellales</taxon>
        <taxon>Teratosphaeriaceae</taxon>
        <taxon>Teratosphaeria</taxon>
    </lineage>
</organism>
<keyword evidence="6 9" id="KW-0863">Zinc-finger</keyword>
<dbReference type="Gene3D" id="3.30.40.10">
    <property type="entry name" value="Zinc/RING finger domain, C3HC4 (zinc finger)"/>
    <property type="match status" value="1"/>
</dbReference>